<feature type="compositionally biased region" description="Low complexity" evidence="5">
    <location>
        <begin position="647"/>
        <end position="658"/>
    </location>
</feature>
<dbReference type="EnsemblPlants" id="KRH62759">
    <property type="protein sequence ID" value="KRH62759"/>
    <property type="gene ID" value="GLYMA_04G129600"/>
</dbReference>
<dbReference type="GO" id="GO:0008380">
    <property type="term" value="P:RNA splicing"/>
    <property type="evidence" value="ECO:0007669"/>
    <property type="project" value="UniProtKB-KW"/>
</dbReference>
<reference evidence="7 8" key="1">
    <citation type="journal article" date="2010" name="Nature">
        <title>Genome sequence of the palaeopolyploid soybean.</title>
        <authorList>
            <person name="Schmutz J."/>
            <person name="Cannon S.B."/>
            <person name="Schlueter J."/>
            <person name="Ma J."/>
            <person name="Mitros T."/>
            <person name="Nelson W."/>
            <person name="Hyten D.L."/>
            <person name="Song Q."/>
            <person name="Thelen J.J."/>
            <person name="Cheng J."/>
            <person name="Xu D."/>
            <person name="Hellsten U."/>
            <person name="May G.D."/>
            <person name="Yu Y."/>
            <person name="Sakurai T."/>
            <person name="Umezawa T."/>
            <person name="Bhattacharyya M.K."/>
            <person name="Sandhu D."/>
            <person name="Valliyodan B."/>
            <person name="Lindquist E."/>
            <person name="Peto M."/>
            <person name="Grant D."/>
            <person name="Shu S."/>
            <person name="Goodstein D."/>
            <person name="Barry K."/>
            <person name="Futrell-Griggs M."/>
            <person name="Abernathy B."/>
            <person name="Du J."/>
            <person name="Tian Z."/>
            <person name="Zhu L."/>
            <person name="Gill N."/>
            <person name="Joshi T."/>
            <person name="Libault M."/>
            <person name="Sethuraman A."/>
            <person name="Zhang X.-C."/>
            <person name="Shinozaki K."/>
            <person name="Nguyen H.T."/>
            <person name="Wing R.A."/>
            <person name="Cregan P."/>
            <person name="Specht J."/>
            <person name="Grimwood J."/>
            <person name="Rokhsar D."/>
            <person name="Stacey G."/>
            <person name="Shoemaker R.C."/>
            <person name="Jackson S.A."/>
        </authorList>
    </citation>
    <scope>NUCLEOTIDE SEQUENCE</scope>
    <source>
        <strain evidence="8">cv. Williams 82</strain>
        <tissue evidence="7">Callus</tissue>
    </source>
</reference>
<dbReference type="SUPFAM" id="SSF54928">
    <property type="entry name" value="RNA-binding domain, RBD"/>
    <property type="match status" value="1"/>
</dbReference>
<dbReference type="PROSITE" id="PS50102">
    <property type="entry name" value="RRM"/>
    <property type="match status" value="1"/>
</dbReference>
<dbReference type="GO" id="GO:0000381">
    <property type="term" value="P:regulation of alternative mRNA splicing, via spliceosome"/>
    <property type="evidence" value="ECO:0000318"/>
    <property type="project" value="GO_Central"/>
</dbReference>
<dbReference type="Gramene" id="KRH62759">
    <property type="protein sequence ID" value="KRH62759"/>
    <property type="gene ID" value="GLYMA_04G129600"/>
</dbReference>
<evidence type="ECO:0000256" key="2">
    <source>
        <dbReference type="ARBA" id="ARBA00022728"/>
    </source>
</evidence>
<keyword evidence="2" id="KW-0747">Spliceosome</keyword>
<proteinExistence type="predicted"/>
<feature type="compositionally biased region" description="Polar residues" evidence="5">
    <location>
        <begin position="577"/>
        <end position="600"/>
    </location>
</feature>
<evidence type="ECO:0000256" key="3">
    <source>
        <dbReference type="ARBA" id="ARBA00023187"/>
    </source>
</evidence>
<dbReference type="InterPro" id="IPR000504">
    <property type="entry name" value="RRM_dom"/>
</dbReference>
<dbReference type="InParanoid" id="A0A0R0K7Y9"/>
<keyword evidence="4" id="KW-0694">RNA-binding</keyword>
<feature type="compositionally biased region" description="Polar residues" evidence="5">
    <location>
        <begin position="633"/>
        <end position="646"/>
    </location>
</feature>
<dbReference type="PANTHER" id="PTHR23147">
    <property type="entry name" value="SERINE/ARGININE RICH SPLICING FACTOR"/>
    <property type="match status" value="1"/>
</dbReference>
<keyword evidence="1" id="KW-0507">mRNA processing</keyword>
<dbReference type="CDD" id="cd00590">
    <property type="entry name" value="RRM_SF"/>
    <property type="match status" value="1"/>
</dbReference>
<feature type="region of interest" description="Disordered" evidence="5">
    <location>
        <begin position="26"/>
        <end position="45"/>
    </location>
</feature>
<gene>
    <name evidence="7" type="ORF">GLYMA_04G129600</name>
</gene>
<dbReference type="STRING" id="3847.A0A0R0K7Y9"/>
<dbReference type="EMBL" id="CM000837">
    <property type="protein sequence ID" value="KRH62759.1"/>
    <property type="molecule type" value="Genomic_DNA"/>
</dbReference>
<keyword evidence="9" id="KW-1185">Reference proteome</keyword>
<dbReference type="InterPro" id="IPR050907">
    <property type="entry name" value="SRSF"/>
</dbReference>
<feature type="region of interest" description="Disordered" evidence="5">
    <location>
        <begin position="624"/>
        <end position="684"/>
    </location>
</feature>
<organism evidence="7">
    <name type="scientific">Glycine max</name>
    <name type="common">Soybean</name>
    <name type="synonym">Glycine hispida</name>
    <dbReference type="NCBI Taxonomy" id="3847"/>
    <lineage>
        <taxon>Eukaryota</taxon>
        <taxon>Viridiplantae</taxon>
        <taxon>Streptophyta</taxon>
        <taxon>Embryophyta</taxon>
        <taxon>Tracheophyta</taxon>
        <taxon>Spermatophyta</taxon>
        <taxon>Magnoliopsida</taxon>
        <taxon>eudicotyledons</taxon>
        <taxon>Gunneridae</taxon>
        <taxon>Pentapetalae</taxon>
        <taxon>rosids</taxon>
        <taxon>fabids</taxon>
        <taxon>Fabales</taxon>
        <taxon>Fabaceae</taxon>
        <taxon>Papilionoideae</taxon>
        <taxon>50 kb inversion clade</taxon>
        <taxon>NPAAA clade</taxon>
        <taxon>indigoferoid/millettioid clade</taxon>
        <taxon>Phaseoleae</taxon>
        <taxon>Glycine</taxon>
        <taxon>Glycine subgen. Soja</taxon>
    </lineage>
</organism>
<evidence type="ECO:0000313" key="7">
    <source>
        <dbReference type="EMBL" id="KRH62759.1"/>
    </source>
</evidence>
<dbReference type="InterPro" id="IPR035979">
    <property type="entry name" value="RBD_domain_sf"/>
</dbReference>
<dbReference type="GO" id="GO:0016607">
    <property type="term" value="C:nuclear speck"/>
    <property type="evidence" value="ECO:0000318"/>
    <property type="project" value="GO_Central"/>
</dbReference>
<evidence type="ECO:0000256" key="5">
    <source>
        <dbReference type="SAM" id="MobiDB-lite"/>
    </source>
</evidence>
<dbReference type="AlphaFoldDB" id="A0A0R0K7Y9"/>
<dbReference type="SMR" id="A0A0R0K7Y9"/>
<evidence type="ECO:0000256" key="1">
    <source>
        <dbReference type="ARBA" id="ARBA00022664"/>
    </source>
</evidence>
<reference evidence="8" key="2">
    <citation type="submission" date="2018-02" db="UniProtKB">
        <authorList>
            <consortium name="EnsemblPlants"/>
        </authorList>
    </citation>
    <scope>IDENTIFICATION</scope>
    <source>
        <strain evidence="8">Williams 82</strain>
    </source>
</reference>
<dbReference type="SMART" id="SM00360">
    <property type="entry name" value="RRM"/>
    <property type="match status" value="1"/>
</dbReference>
<feature type="compositionally biased region" description="Polar residues" evidence="5">
    <location>
        <begin position="375"/>
        <end position="387"/>
    </location>
</feature>
<dbReference type="GO" id="GO:0005681">
    <property type="term" value="C:spliceosomal complex"/>
    <property type="evidence" value="ECO:0007669"/>
    <property type="project" value="UniProtKB-KW"/>
</dbReference>
<feature type="domain" description="RRM" evidence="6">
    <location>
        <begin position="69"/>
        <end position="146"/>
    </location>
</feature>
<feature type="compositionally biased region" description="Basic and acidic residues" evidence="5">
    <location>
        <begin position="31"/>
        <end position="43"/>
    </location>
</feature>
<evidence type="ECO:0000313" key="8">
    <source>
        <dbReference type="EnsemblPlants" id="KRH62759"/>
    </source>
</evidence>
<dbReference type="Proteomes" id="UP000008827">
    <property type="component" value="Chromosome 4"/>
</dbReference>
<dbReference type="GO" id="GO:0003729">
    <property type="term" value="F:mRNA binding"/>
    <property type="evidence" value="ECO:0000318"/>
    <property type="project" value="GO_Central"/>
</dbReference>
<name>A0A0R0K7Y9_SOYBN</name>
<accession>A0A0R0K7Y9</accession>
<feature type="compositionally biased region" description="Polar residues" evidence="5">
    <location>
        <begin position="660"/>
        <end position="671"/>
    </location>
</feature>
<sequence>MNGVLIMRERERERVRGSESEWTTVIRGRGRQREGERKREDPKTNYAYNKPGQSQRYYHENWRDKDAITTFYFTRFPEHTTKKDLWAHFKKWGDVREIFIPNHRNKRGRRYGFVRFKGVSDECKLERQLDNIILDGLKMYVNVLKYGRGKVRFDEHTTILRTQMEGHNNEVAIARHTSMHYRTPLKSYAKVVSTTKADVEHKNHFPPTHPRQAESQSSVHLEVAVGEKKWLTDAWELGVNVVSKYIGDDMILLLGLSDIKVEEIINEETQHDTSPFHSIEKWNPTIRPGNRLVCVQCLGVPLEAWDIGNIRKIVAAVGDLIERPLIHHTVAVNIGGEVHNVYIVEKGLSDAGTRHYMGRKVSYSLEEINSDDIDNASSRTATSSTDNLRYPPNSPDGDRNVVTDNSQSLLLPKGTRPKENIVGIAHRSWAQLPSINNCARSDMEKEKEQELAAHFFAEITPKIGEDCVSEVPMQKAQGSRGTLRVAEERSGHPQKEIVVATAQVQKRVDHETPNGPQMALKLSLQTQTNEFVPTNELGLIQHTTGSPTPNKATNVPIMPSKVARDCAAAEARPTTKVGLSNHTTANNPQHNNAAHSYQTSDGGREWKVFARKKGCKQNMAQKSENQLKLGDANMTTHQDPTSAAMKSTTTGYPSYPSSMERGTSEQTTENNPKLLPKSKGPNEG</sequence>
<evidence type="ECO:0000259" key="6">
    <source>
        <dbReference type="PROSITE" id="PS50102"/>
    </source>
</evidence>
<reference evidence="7" key="3">
    <citation type="submission" date="2018-07" db="EMBL/GenBank/DDBJ databases">
        <title>WGS assembly of Glycine max.</title>
        <authorList>
            <person name="Schmutz J."/>
            <person name="Cannon S."/>
            <person name="Schlueter J."/>
            <person name="Ma J."/>
            <person name="Mitros T."/>
            <person name="Nelson W."/>
            <person name="Hyten D."/>
            <person name="Song Q."/>
            <person name="Thelen J."/>
            <person name="Cheng J."/>
            <person name="Xu D."/>
            <person name="Hellsten U."/>
            <person name="May G."/>
            <person name="Yu Y."/>
            <person name="Sakurai T."/>
            <person name="Umezawa T."/>
            <person name="Bhattacharyya M."/>
            <person name="Sandhu D."/>
            <person name="Valliyodan B."/>
            <person name="Lindquist E."/>
            <person name="Peto M."/>
            <person name="Grant D."/>
            <person name="Shu S."/>
            <person name="Goodstein D."/>
            <person name="Barry K."/>
            <person name="Futrell-Griggs M."/>
            <person name="Abernathy B."/>
            <person name="Du J."/>
            <person name="Tian Z."/>
            <person name="Zhu L."/>
            <person name="Gill N."/>
            <person name="Joshi T."/>
            <person name="Libault M."/>
            <person name="Sethuraman A."/>
            <person name="Zhang X."/>
            <person name="Shinozaki K."/>
            <person name="Nguyen H."/>
            <person name="Wing R."/>
            <person name="Cregan P."/>
            <person name="Specht J."/>
            <person name="Grimwood J."/>
            <person name="Rokhsar D."/>
            <person name="Stacey G."/>
            <person name="Shoemaker R."/>
            <person name="Jackson S."/>
        </authorList>
    </citation>
    <scope>NUCLEOTIDE SEQUENCE</scope>
    <source>
        <tissue evidence="7">Callus</tissue>
    </source>
</reference>
<dbReference type="Gene3D" id="3.30.70.330">
    <property type="match status" value="1"/>
</dbReference>
<dbReference type="OMA" id="NFIWANT"/>
<dbReference type="GO" id="GO:0006397">
    <property type="term" value="P:mRNA processing"/>
    <property type="evidence" value="ECO:0007669"/>
    <property type="project" value="UniProtKB-KW"/>
</dbReference>
<keyword evidence="3" id="KW-0508">mRNA splicing</keyword>
<protein>
    <recommendedName>
        <fullName evidence="6">RRM domain-containing protein</fullName>
    </recommendedName>
</protein>
<dbReference type="InterPro" id="IPR012677">
    <property type="entry name" value="Nucleotide-bd_a/b_plait_sf"/>
</dbReference>
<feature type="region of interest" description="Disordered" evidence="5">
    <location>
        <begin position="374"/>
        <end position="414"/>
    </location>
</feature>
<feature type="region of interest" description="Disordered" evidence="5">
    <location>
        <begin position="568"/>
        <end position="600"/>
    </location>
</feature>
<evidence type="ECO:0000313" key="9">
    <source>
        <dbReference type="Proteomes" id="UP000008827"/>
    </source>
</evidence>
<evidence type="ECO:0000256" key="4">
    <source>
        <dbReference type="PROSITE-ProRule" id="PRU00176"/>
    </source>
</evidence>
<dbReference type="Pfam" id="PF00076">
    <property type="entry name" value="RRM_1"/>
    <property type="match status" value="1"/>
</dbReference>